<dbReference type="PANTHER" id="PTHR36435">
    <property type="entry name" value="SLR1288 PROTEIN"/>
    <property type="match status" value="1"/>
</dbReference>
<keyword evidence="2" id="KW-0812">Transmembrane</keyword>
<dbReference type="GO" id="GO:0080120">
    <property type="term" value="P:CAAX-box protein maturation"/>
    <property type="evidence" value="ECO:0007669"/>
    <property type="project" value="UniProtKB-ARBA"/>
</dbReference>
<dbReference type="AlphaFoldDB" id="A0A0M9DCC7"/>
<sequence length="214" mass="24446">MTILKRVLILIGLLILSPFVGLISYPLNSFRGGNFLALIFQVIFAIIVVIGVTIILYRWLIKEKLIRLFKDSHFSKKLIVYTIEMIVVVVLLMLMSGTPNGTIYQKLVHMTSFTDVRLQYFFIIISVILAPIVEEFYFRGLIFTYVKKTTNLTTALIISSLFFGLAHSLFNPFIFITHAIVAIFIGLARNKSNGIIAPIIMHMIWNLLIFLMIL</sequence>
<comment type="similarity">
    <text evidence="1">Belongs to the UPF0177 family.</text>
</comment>
<protein>
    <recommendedName>
        <fullName evidence="3">CAAX prenyl protease 2/Lysostaphin resistance protein A-like domain-containing protein</fullName>
    </recommendedName>
</protein>
<dbReference type="EMBL" id="JXCY01000001">
    <property type="protein sequence ID" value="KOY77672.1"/>
    <property type="molecule type" value="Genomic_DNA"/>
</dbReference>
<feature type="transmembrane region" description="Helical" evidence="2">
    <location>
        <begin position="78"/>
        <end position="98"/>
    </location>
</feature>
<evidence type="ECO:0000313" key="4">
    <source>
        <dbReference type="EMBL" id="KOY77672.1"/>
    </source>
</evidence>
<feature type="transmembrane region" description="Helical" evidence="2">
    <location>
        <begin position="118"/>
        <end position="137"/>
    </location>
</feature>
<comment type="caution">
    <text evidence="4">The sequence shown here is derived from an EMBL/GenBank/DDBJ whole genome shotgun (WGS) entry which is preliminary data.</text>
</comment>
<dbReference type="GO" id="GO:0004175">
    <property type="term" value="F:endopeptidase activity"/>
    <property type="evidence" value="ECO:0007669"/>
    <property type="project" value="UniProtKB-ARBA"/>
</dbReference>
<keyword evidence="2" id="KW-1133">Transmembrane helix</keyword>
<dbReference type="InterPro" id="IPR052710">
    <property type="entry name" value="CAAX_protease"/>
</dbReference>
<evidence type="ECO:0000256" key="2">
    <source>
        <dbReference type="SAM" id="Phobius"/>
    </source>
</evidence>
<feature type="transmembrane region" description="Helical" evidence="2">
    <location>
        <begin position="7"/>
        <end position="27"/>
    </location>
</feature>
<proteinExistence type="inferred from homology"/>
<dbReference type="RefSeq" id="WP_053791275.1">
    <property type="nucleotide sequence ID" value="NZ_JXCY01000001.1"/>
</dbReference>
<dbReference type="InterPro" id="IPR003675">
    <property type="entry name" value="Rce1/LyrA-like_dom"/>
</dbReference>
<organism evidence="4 5">
    <name type="scientific">Apilactobacillus kunkeei</name>
    <dbReference type="NCBI Taxonomy" id="148814"/>
    <lineage>
        <taxon>Bacteria</taxon>
        <taxon>Bacillati</taxon>
        <taxon>Bacillota</taxon>
        <taxon>Bacilli</taxon>
        <taxon>Lactobacillales</taxon>
        <taxon>Lactobacillaceae</taxon>
        <taxon>Apilactobacillus</taxon>
    </lineage>
</organism>
<gene>
    <name evidence="4" type="ORF">RZ71_05060</name>
</gene>
<feature type="transmembrane region" description="Helical" evidence="2">
    <location>
        <begin position="33"/>
        <end position="57"/>
    </location>
</feature>
<feature type="transmembrane region" description="Helical" evidence="2">
    <location>
        <begin position="195"/>
        <end position="213"/>
    </location>
</feature>
<dbReference type="PANTHER" id="PTHR36435:SF1">
    <property type="entry name" value="CAAX AMINO TERMINAL PROTEASE FAMILY PROTEIN"/>
    <property type="match status" value="1"/>
</dbReference>
<dbReference type="PATRIC" id="fig|148814.8.peg.43"/>
<evidence type="ECO:0000313" key="5">
    <source>
        <dbReference type="Proteomes" id="UP000037778"/>
    </source>
</evidence>
<reference evidence="4 5" key="1">
    <citation type="journal article" date="2015" name="Genome Biol. Evol.">
        <title>Functionally Structured Genomes in Lactobacillus kunkeei Colonizing the Honey Crop and Food Products of Honeybees and Stingless Bees.</title>
        <authorList>
            <person name="Tamarit D."/>
            <person name="Ellegaard K.M."/>
            <person name="Wikander J."/>
            <person name="Olofsson T."/>
            <person name="Vasquez A."/>
            <person name="Andersson S.G."/>
        </authorList>
    </citation>
    <scope>NUCLEOTIDE SEQUENCE [LARGE SCALE GENOMIC DNA]</scope>
    <source>
        <strain evidence="4 5">LAko</strain>
    </source>
</reference>
<accession>A0A0M9DCC7</accession>
<evidence type="ECO:0000259" key="3">
    <source>
        <dbReference type="Pfam" id="PF02517"/>
    </source>
</evidence>
<feature type="domain" description="CAAX prenyl protease 2/Lysostaphin resistance protein A-like" evidence="3">
    <location>
        <begin position="119"/>
        <end position="208"/>
    </location>
</feature>
<dbReference type="Proteomes" id="UP000037778">
    <property type="component" value="Unassembled WGS sequence"/>
</dbReference>
<name>A0A0M9DCC7_9LACO</name>
<feature type="transmembrane region" description="Helical" evidence="2">
    <location>
        <begin position="172"/>
        <end position="188"/>
    </location>
</feature>
<evidence type="ECO:0000256" key="1">
    <source>
        <dbReference type="ARBA" id="ARBA00009067"/>
    </source>
</evidence>
<keyword evidence="2" id="KW-0472">Membrane</keyword>
<keyword evidence="5" id="KW-1185">Reference proteome</keyword>
<dbReference type="Pfam" id="PF02517">
    <property type="entry name" value="Rce1-like"/>
    <property type="match status" value="1"/>
</dbReference>